<keyword evidence="2" id="KW-0812">Transmembrane</keyword>
<name>A0A8S2FFW9_9BILA</name>
<keyword evidence="2" id="KW-0472">Membrane</keyword>
<dbReference type="PANTHER" id="PTHR33444:SF2">
    <property type="entry name" value="MARVEL DOMAIN-CONTAINING PROTEIN"/>
    <property type="match status" value="1"/>
</dbReference>
<feature type="region of interest" description="Disordered" evidence="1">
    <location>
        <begin position="1"/>
        <end position="49"/>
    </location>
</feature>
<feature type="transmembrane region" description="Helical" evidence="2">
    <location>
        <begin position="144"/>
        <end position="166"/>
    </location>
</feature>
<evidence type="ECO:0000256" key="1">
    <source>
        <dbReference type="SAM" id="MobiDB-lite"/>
    </source>
</evidence>
<feature type="compositionally biased region" description="Polar residues" evidence="1">
    <location>
        <begin position="7"/>
        <end position="20"/>
    </location>
</feature>
<feature type="transmembrane region" description="Helical" evidence="2">
    <location>
        <begin position="63"/>
        <end position="85"/>
    </location>
</feature>
<feature type="transmembrane region" description="Helical" evidence="2">
    <location>
        <begin position="105"/>
        <end position="132"/>
    </location>
</feature>
<evidence type="ECO:0000313" key="4">
    <source>
        <dbReference type="EMBL" id="CAF4250810.1"/>
    </source>
</evidence>
<evidence type="ECO:0000256" key="2">
    <source>
        <dbReference type="SAM" id="Phobius"/>
    </source>
</evidence>
<organism evidence="3 5">
    <name type="scientific">Didymodactylos carnosus</name>
    <dbReference type="NCBI Taxonomy" id="1234261"/>
    <lineage>
        <taxon>Eukaryota</taxon>
        <taxon>Metazoa</taxon>
        <taxon>Spiralia</taxon>
        <taxon>Gnathifera</taxon>
        <taxon>Rotifera</taxon>
        <taxon>Eurotatoria</taxon>
        <taxon>Bdelloidea</taxon>
        <taxon>Philodinida</taxon>
        <taxon>Philodinidae</taxon>
        <taxon>Didymodactylos</taxon>
    </lineage>
</organism>
<dbReference type="Proteomes" id="UP000677228">
    <property type="component" value="Unassembled WGS sequence"/>
</dbReference>
<evidence type="ECO:0000313" key="5">
    <source>
        <dbReference type="Proteomes" id="UP000677228"/>
    </source>
</evidence>
<dbReference type="PANTHER" id="PTHR33444">
    <property type="entry name" value="SI:DKEY-19B23.12-RELATED"/>
    <property type="match status" value="1"/>
</dbReference>
<dbReference type="InterPro" id="IPR040350">
    <property type="entry name" value="TMEM272"/>
</dbReference>
<feature type="non-terminal residue" evidence="3">
    <location>
        <position position="1"/>
    </location>
</feature>
<dbReference type="EMBL" id="CAJOBA010052031">
    <property type="protein sequence ID" value="CAF4250810.1"/>
    <property type="molecule type" value="Genomic_DNA"/>
</dbReference>
<proteinExistence type="predicted"/>
<dbReference type="Proteomes" id="UP000682733">
    <property type="component" value="Unassembled WGS sequence"/>
</dbReference>
<evidence type="ECO:0000313" key="3">
    <source>
        <dbReference type="EMBL" id="CAF1456874.1"/>
    </source>
</evidence>
<dbReference type="EMBL" id="CAJNOK010030179">
    <property type="protein sequence ID" value="CAF1456874.1"/>
    <property type="molecule type" value="Genomic_DNA"/>
</dbReference>
<sequence>MAALQRYTPNEQEYVNSSPPFTDIVSDRSTRPPSIIEQPTPQSKGRAKDEELPRIDQVLPGPITVILGSTYCLVVLCVILIIPILQVAIGASYKNQCRLEPYIPIYLIVSGSCGIATLVLVIVVVLSIICFFKKQTAASGIMAICSLCTVCLASVLLSLFLFAWFIA</sequence>
<reference evidence="3" key="1">
    <citation type="submission" date="2021-02" db="EMBL/GenBank/DDBJ databases">
        <authorList>
            <person name="Nowell W R."/>
        </authorList>
    </citation>
    <scope>NUCLEOTIDE SEQUENCE</scope>
</reference>
<dbReference type="AlphaFoldDB" id="A0A8S2FFW9"/>
<accession>A0A8S2FFW9</accession>
<gene>
    <name evidence="3" type="ORF">OVA965_LOCUS35076</name>
    <name evidence="4" type="ORF">TMI583_LOCUS36032</name>
</gene>
<protein>
    <submittedName>
        <fullName evidence="3">Uncharacterized protein</fullName>
    </submittedName>
</protein>
<comment type="caution">
    <text evidence="3">The sequence shown here is derived from an EMBL/GenBank/DDBJ whole genome shotgun (WGS) entry which is preliminary data.</text>
</comment>
<keyword evidence="2" id="KW-1133">Transmembrane helix</keyword>